<evidence type="ECO:0000256" key="2">
    <source>
        <dbReference type="ARBA" id="ARBA00022679"/>
    </source>
</evidence>
<keyword evidence="7" id="KW-0460">Magnesium</keyword>
<proteinExistence type="inferred from homology"/>
<keyword evidence="12" id="KW-1185">Reference proteome</keyword>
<evidence type="ECO:0000256" key="7">
    <source>
        <dbReference type="ARBA" id="ARBA00022842"/>
    </source>
</evidence>
<dbReference type="Gene3D" id="1.10.3090.10">
    <property type="entry name" value="cca-adding enzyme, domain 2"/>
    <property type="match status" value="1"/>
</dbReference>
<dbReference type="InterPro" id="IPR002646">
    <property type="entry name" value="PolA_pol_head_dom"/>
</dbReference>
<comment type="similarity">
    <text evidence="8">Belongs to the tRNA nucleotidyltransferase/poly(A) polymerase family.</text>
</comment>
<dbReference type="InterPro" id="IPR032828">
    <property type="entry name" value="PolyA_RNA-bd"/>
</dbReference>
<keyword evidence="6" id="KW-0547">Nucleotide-binding</keyword>
<sequence length="402" mass="45778">MKPSLKIQSPWENDSALKTLFQTLSQNGATPYLVGGGVRDALLGLRAEDEDIAINILPEEVMGLLDEAGIPHVPTGLSHGTITAVLKKRPYQITSLRTDIKTFGRHAEVAFTEDWIQDASRRDFTINALYADLEGTIYDPFGGIEDLHNHHVKFIGNPTKRIEEDYLRILRFFRFSAFYGKGNLDSEGLAACTRLAPQIRILAKERITQEFLKLMKTPFVFPVLKTLQGSRILGVFLETTIDFEGLQKMLEFERSLSFGPDPFLRLALSQIQSTVLFSSLRLSNKEQLRYKKLENFQPITAQNLSESLYRWGTETVRDWVILQASKGGEFDSSWLQIIQSWTRPLFPLKGEDLMQRGIKGPALGNILHETEEWWISENFKPSYEACLNRLDQVLEKGNREPV</sequence>
<keyword evidence="2 8" id="KW-0808">Transferase</keyword>
<dbReference type="InterPro" id="IPR050264">
    <property type="entry name" value="Bact_CCA-adding_enz_type3_sf"/>
</dbReference>
<evidence type="ECO:0000313" key="12">
    <source>
        <dbReference type="Proteomes" id="UP001330434"/>
    </source>
</evidence>
<dbReference type="PANTHER" id="PTHR46173">
    <property type="entry name" value="CCA TRNA NUCLEOTIDYLTRANSFERASE 1, MITOCHONDRIAL"/>
    <property type="match status" value="1"/>
</dbReference>
<evidence type="ECO:0000256" key="6">
    <source>
        <dbReference type="ARBA" id="ARBA00022741"/>
    </source>
</evidence>
<organism evidence="11 12">
    <name type="scientific">Candidatus Bealeia paramacronuclearis</name>
    <dbReference type="NCBI Taxonomy" id="1921001"/>
    <lineage>
        <taxon>Bacteria</taxon>
        <taxon>Pseudomonadati</taxon>
        <taxon>Pseudomonadota</taxon>
        <taxon>Alphaproteobacteria</taxon>
        <taxon>Holosporales</taxon>
        <taxon>Holosporaceae</taxon>
        <taxon>Candidatus Bealeia</taxon>
    </lineage>
</organism>
<dbReference type="InterPro" id="IPR043519">
    <property type="entry name" value="NT_sf"/>
</dbReference>
<evidence type="ECO:0000256" key="1">
    <source>
        <dbReference type="ARBA" id="ARBA00001946"/>
    </source>
</evidence>
<dbReference type="PANTHER" id="PTHR46173:SF1">
    <property type="entry name" value="CCA TRNA NUCLEOTIDYLTRANSFERASE 1, MITOCHONDRIAL"/>
    <property type="match status" value="1"/>
</dbReference>
<evidence type="ECO:0000256" key="8">
    <source>
        <dbReference type="RuleBase" id="RU003953"/>
    </source>
</evidence>
<dbReference type="SUPFAM" id="SSF81891">
    <property type="entry name" value="Poly A polymerase C-terminal region-like"/>
    <property type="match status" value="1"/>
</dbReference>
<dbReference type="RefSeq" id="WP_331256193.1">
    <property type="nucleotide sequence ID" value="NZ_JAVHWZ010000002.1"/>
</dbReference>
<dbReference type="EMBL" id="CP133270">
    <property type="protein sequence ID" value="WVX67453.1"/>
    <property type="molecule type" value="Genomic_DNA"/>
</dbReference>
<evidence type="ECO:0000259" key="9">
    <source>
        <dbReference type="Pfam" id="PF01743"/>
    </source>
</evidence>
<reference evidence="11 12" key="1">
    <citation type="journal article" date="2024" name="Environ. Microbiol.">
        <title>Novel evolutionary insights on the interactions of the Holosporales (Alphaproteobacteria) with eukaryotic hosts from comparative genomics.</title>
        <authorList>
            <person name="Giovannini M."/>
            <person name="Petroni G."/>
            <person name="Castelli M."/>
        </authorList>
    </citation>
    <scope>NUCLEOTIDE SEQUENCE [LARGE SCALE GENOMIC DNA]</scope>
    <source>
        <strain evidence="11 12">US_Bl 15I1</strain>
    </source>
</reference>
<comment type="cofactor">
    <cofactor evidence="1">
        <name>Mg(2+)</name>
        <dbReference type="ChEBI" id="CHEBI:18420"/>
    </cofactor>
</comment>
<keyword evidence="8" id="KW-0694">RNA-binding</keyword>
<evidence type="ECO:0000256" key="5">
    <source>
        <dbReference type="ARBA" id="ARBA00022723"/>
    </source>
</evidence>
<evidence type="ECO:0000313" key="11">
    <source>
        <dbReference type="EMBL" id="WVX67453.1"/>
    </source>
</evidence>
<evidence type="ECO:0000259" key="10">
    <source>
        <dbReference type="Pfam" id="PF12627"/>
    </source>
</evidence>
<dbReference type="SUPFAM" id="SSF81301">
    <property type="entry name" value="Nucleotidyltransferase"/>
    <property type="match status" value="1"/>
</dbReference>
<accession>A0ABZ2C7E2</accession>
<protein>
    <submittedName>
        <fullName evidence="11">CCA tRNA nucleotidyltransferase</fullName>
    </submittedName>
</protein>
<keyword evidence="3" id="KW-0819">tRNA processing</keyword>
<gene>
    <name evidence="11" type="ORF">Bealeia1_01659</name>
</gene>
<feature type="domain" description="tRNA nucleotidyltransferase/poly(A) polymerase RNA and SrmB- binding" evidence="10">
    <location>
        <begin position="184"/>
        <end position="237"/>
    </location>
</feature>
<name>A0ABZ2C7E2_9PROT</name>
<dbReference type="Pfam" id="PF01743">
    <property type="entry name" value="PolyA_pol"/>
    <property type="match status" value="1"/>
</dbReference>
<dbReference type="Gene3D" id="3.30.460.10">
    <property type="entry name" value="Beta Polymerase, domain 2"/>
    <property type="match status" value="1"/>
</dbReference>
<dbReference type="Pfam" id="PF12627">
    <property type="entry name" value="PolyA_pol_RNAbd"/>
    <property type="match status" value="1"/>
</dbReference>
<dbReference type="Proteomes" id="UP001330434">
    <property type="component" value="Chromosome"/>
</dbReference>
<evidence type="ECO:0000256" key="4">
    <source>
        <dbReference type="ARBA" id="ARBA00022695"/>
    </source>
</evidence>
<feature type="domain" description="Poly A polymerase head" evidence="9">
    <location>
        <begin position="32"/>
        <end position="152"/>
    </location>
</feature>
<keyword evidence="5" id="KW-0479">Metal-binding</keyword>
<keyword evidence="4" id="KW-0548">Nucleotidyltransferase</keyword>
<evidence type="ECO:0000256" key="3">
    <source>
        <dbReference type="ARBA" id="ARBA00022694"/>
    </source>
</evidence>
<dbReference type="CDD" id="cd05398">
    <property type="entry name" value="NT_ClassII-CCAase"/>
    <property type="match status" value="1"/>
</dbReference>